<dbReference type="InterPro" id="IPR013783">
    <property type="entry name" value="Ig-like_fold"/>
</dbReference>
<protein>
    <submittedName>
        <fullName evidence="1">Uncharacterized protein</fullName>
    </submittedName>
</protein>
<dbReference type="STRING" id="31246.A0A183NG28"/>
<dbReference type="EMBL" id="UZAL01001094">
    <property type="protein sequence ID" value="VDO75159.1"/>
    <property type="molecule type" value="Genomic_DNA"/>
</dbReference>
<dbReference type="InterPro" id="IPR036179">
    <property type="entry name" value="Ig-like_dom_sf"/>
</dbReference>
<dbReference type="SMART" id="SM00409">
    <property type="entry name" value="IG"/>
    <property type="match status" value="1"/>
</dbReference>
<reference evidence="1 2" key="1">
    <citation type="submission" date="2018-11" db="EMBL/GenBank/DDBJ databases">
        <authorList>
            <consortium name="Pathogen Informatics"/>
        </authorList>
    </citation>
    <scope>NUCLEOTIDE SEQUENCE [LARGE SCALE GENOMIC DNA]</scope>
    <source>
        <strain>Denwood</strain>
        <strain evidence="2">Zambia</strain>
    </source>
</reference>
<sequence length="199" mass="22966">MTNRIIKQGIGMNTVLTCQVSAHPPGSIRWLFNHHYPITATSCDVMTNSEKKYCLQEHRPQSYNSLSAITSKLAIFNLKVGDFGDYVCSVSTIMGESFGVTTLQRFKTERFGTDLTQISKFLRYHHLNMGPYVRVCLHQKQIERLSDKQVARDRISNSDDNYYNKYLKQTGLSENKVYPRPIGEFINITPFIDFQLYSF</sequence>
<dbReference type="InterPro" id="IPR003599">
    <property type="entry name" value="Ig_sub"/>
</dbReference>
<evidence type="ECO:0000313" key="2">
    <source>
        <dbReference type="Proteomes" id="UP000269396"/>
    </source>
</evidence>
<dbReference type="PROSITE" id="PS50835">
    <property type="entry name" value="IG_LIKE"/>
    <property type="match status" value="1"/>
</dbReference>
<organism evidence="1 2">
    <name type="scientific">Schistosoma mattheei</name>
    <dbReference type="NCBI Taxonomy" id="31246"/>
    <lineage>
        <taxon>Eukaryota</taxon>
        <taxon>Metazoa</taxon>
        <taxon>Spiralia</taxon>
        <taxon>Lophotrochozoa</taxon>
        <taxon>Platyhelminthes</taxon>
        <taxon>Trematoda</taxon>
        <taxon>Digenea</taxon>
        <taxon>Strigeidida</taxon>
        <taxon>Schistosomatoidea</taxon>
        <taxon>Schistosomatidae</taxon>
        <taxon>Schistosoma</taxon>
    </lineage>
</organism>
<dbReference type="Pfam" id="PF13927">
    <property type="entry name" value="Ig_3"/>
    <property type="match status" value="1"/>
</dbReference>
<dbReference type="Proteomes" id="UP000269396">
    <property type="component" value="Unassembled WGS sequence"/>
</dbReference>
<proteinExistence type="predicted"/>
<dbReference type="InterPro" id="IPR007110">
    <property type="entry name" value="Ig-like_dom"/>
</dbReference>
<dbReference type="SUPFAM" id="SSF48726">
    <property type="entry name" value="Immunoglobulin"/>
    <property type="match status" value="1"/>
</dbReference>
<dbReference type="AlphaFoldDB" id="A0A183NG28"/>
<evidence type="ECO:0000313" key="1">
    <source>
        <dbReference type="EMBL" id="VDO75159.1"/>
    </source>
</evidence>
<accession>A0A183NG28</accession>
<dbReference type="Gene3D" id="2.60.40.10">
    <property type="entry name" value="Immunoglobulins"/>
    <property type="match status" value="1"/>
</dbReference>
<gene>
    <name evidence="1" type="ORF">SMTD_LOCUS1064</name>
</gene>
<name>A0A183NG28_9TREM</name>
<keyword evidence="2" id="KW-1185">Reference proteome</keyword>
<dbReference type="CDD" id="cd00096">
    <property type="entry name" value="Ig"/>
    <property type="match status" value="1"/>
</dbReference>